<dbReference type="FunCoup" id="A0A1X2H5W8">
    <property type="interactions" value="48"/>
</dbReference>
<name>A0A1X2H5W8_SYNRA</name>
<dbReference type="OMA" id="DADSHYH"/>
<feature type="binding site" evidence="7">
    <location>
        <position position="112"/>
    </location>
    <ligand>
        <name>substrate</name>
    </ligand>
</feature>
<comment type="caution">
    <text evidence="10">The sequence shown here is derived from an EMBL/GenBank/DDBJ whole genome shotgun (WGS) entry which is preliminary data.</text>
</comment>
<dbReference type="CDD" id="cd05822">
    <property type="entry name" value="TLP_HIUase"/>
    <property type="match status" value="1"/>
</dbReference>
<proteinExistence type="inferred from homology"/>
<feature type="binding site" evidence="7">
    <location>
        <position position="47"/>
    </location>
    <ligand>
        <name>substrate</name>
    </ligand>
</feature>
<evidence type="ECO:0000313" key="11">
    <source>
        <dbReference type="Proteomes" id="UP000242180"/>
    </source>
</evidence>
<dbReference type="AlphaFoldDB" id="A0A1X2H5W8"/>
<sequence>MKSPITCHVLVASQGKPGRNVQVKIEKIDAAGAFQTLNVSRTNEDGRCPGLLPMEGRAEKGIYRITFETKAFFDSIGEQCFYPYVQIVFELTNPEQHYHIPLLLSPYSYTTYRGS</sequence>
<comment type="catalytic activity">
    <reaction evidence="1 8">
        <text>5-hydroxyisourate + H2O = 5-hydroxy-2-oxo-4-ureido-2,5-dihydro-1H-imidazole-5-carboxylate + H(+)</text>
        <dbReference type="Rhea" id="RHEA:23736"/>
        <dbReference type="ChEBI" id="CHEBI:15377"/>
        <dbReference type="ChEBI" id="CHEBI:15378"/>
        <dbReference type="ChEBI" id="CHEBI:18072"/>
        <dbReference type="ChEBI" id="CHEBI:58639"/>
        <dbReference type="EC" id="3.5.2.17"/>
    </reaction>
</comment>
<evidence type="ECO:0000256" key="6">
    <source>
        <dbReference type="ARBA" id="ARBA00022801"/>
    </source>
</evidence>
<comment type="function">
    <text evidence="2">Catalyzes the hydrolysis of 5-hydroxyisourate (HIU) to 2-oxo-4-hydroxy-4-carboxy-5-ureidoimidazoline (OHCU).</text>
</comment>
<dbReference type="InterPro" id="IPR014306">
    <property type="entry name" value="Hydroxyisourate_hydrolase"/>
</dbReference>
<evidence type="ECO:0000256" key="4">
    <source>
        <dbReference type="ARBA" id="ARBA00011881"/>
    </source>
</evidence>
<evidence type="ECO:0000256" key="7">
    <source>
        <dbReference type="PIRSR" id="PIRSR600895-51"/>
    </source>
</evidence>
<dbReference type="GO" id="GO:0033971">
    <property type="term" value="F:hydroxyisourate hydrolase activity"/>
    <property type="evidence" value="ECO:0007669"/>
    <property type="project" value="UniProtKB-EC"/>
</dbReference>
<evidence type="ECO:0000256" key="2">
    <source>
        <dbReference type="ARBA" id="ARBA00002704"/>
    </source>
</evidence>
<protein>
    <recommendedName>
        <fullName evidence="8">5-hydroxyisourate hydrolase</fullName>
        <shortName evidence="8">HIU hydrolase</shortName>
        <shortName evidence="8">HIUHase</shortName>
        <ecNumber evidence="8">3.5.2.17</ecNumber>
    </recommendedName>
</protein>
<feature type="binding site" evidence="7">
    <location>
        <position position="8"/>
    </location>
    <ligand>
        <name>substrate</name>
    </ligand>
</feature>
<dbReference type="Pfam" id="PF00576">
    <property type="entry name" value="Transthyretin"/>
    <property type="match status" value="1"/>
</dbReference>
<evidence type="ECO:0000256" key="3">
    <source>
        <dbReference type="ARBA" id="ARBA00009850"/>
    </source>
</evidence>
<evidence type="ECO:0000256" key="1">
    <source>
        <dbReference type="ARBA" id="ARBA00001043"/>
    </source>
</evidence>
<gene>
    <name evidence="10" type="ORF">BCR43DRAFT_444034</name>
</gene>
<dbReference type="PROSITE" id="PS00769">
    <property type="entry name" value="TRANSTHYRETIN_2"/>
    <property type="match status" value="1"/>
</dbReference>
<evidence type="ECO:0000313" key="10">
    <source>
        <dbReference type="EMBL" id="ORY93863.1"/>
    </source>
</evidence>
<dbReference type="STRING" id="13706.A0A1X2H5W8"/>
<dbReference type="PANTHER" id="PTHR10395:SF7">
    <property type="entry name" value="5-HYDROXYISOURATE HYDROLASE"/>
    <property type="match status" value="1"/>
</dbReference>
<keyword evidence="11" id="KW-1185">Reference proteome</keyword>
<dbReference type="InterPro" id="IPR000895">
    <property type="entry name" value="Transthyretin/HIU_hydrolase"/>
</dbReference>
<comment type="similarity">
    <text evidence="3 8">Belongs to the transthyretin family. 5-hydroxyisourate hydrolase subfamily.</text>
</comment>
<organism evidence="10 11">
    <name type="scientific">Syncephalastrum racemosum</name>
    <name type="common">Filamentous fungus</name>
    <dbReference type="NCBI Taxonomy" id="13706"/>
    <lineage>
        <taxon>Eukaryota</taxon>
        <taxon>Fungi</taxon>
        <taxon>Fungi incertae sedis</taxon>
        <taxon>Mucoromycota</taxon>
        <taxon>Mucoromycotina</taxon>
        <taxon>Mucoromycetes</taxon>
        <taxon>Mucorales</taxon>
        <taxon>Syncephalastraceae</taxon>
        <taxon>Syncephalastrum</taxon>
    </lineage>
</organism>
<dbReference type="InParanoid" id="A0A1X2H5W8"/>
<dbReference type="GO" id="GO:0006144">
    <property type="term" value="P:purine nucleobase metabolic process"/>
    <property type="evidence" value="ECO:0007669"/>
    <property type="project" value="UniProtKB-KW"/>
</dbReference>
<dbReference type="PANTHER" id="PTHR10395">
    <property type="entry name" value="URICASE AND TRANSTHYRETIN-RELATED"/>
    <property type="match status" value="1"/>
</dbReference>
<evidence type="ECO:0000259" key="9">
    <source>
        <dbReference type="SMART" id="SM00095"/>
    </source>
</evidence>
<dbReference type="NCBIfam" id="TIGR02962">
    <property type="entry name" value="hdxy_isourate"/>
    <property type="match status" value="1"/>
</dbReference>
<dbReference type="PRINTS" id="PR00189">
    <property type="entry name" value="TRNSTHYRETIN"/>
</dbReference>
<dbReference type="Proteomes" id="UP000242180">
    <property type="component" value="Unassembled WGS sequence"/>
</dbReference>
<accession>A0A1X2H5W8</accession>
<keyword evidence="5 8" id="KW-0659">Purine metabolism</keyword>
<dbReference type="OrthoDB" id="10265230at2759"/>
<dbReference type="InterPro" id="IPR023416">
    <property type="entry name" value="Transthyretin/HIU_hydrolase_d"/>
</dbReference>
<evidence type="ECO:0000256" key="8">
    <source>
        <dbReference type="RuleBase" id="RU361270"/>
    </source>
</evidence>
<dbReference type="SUPFAM" id="SSF49472">
    <property type="entry name" value="Transthyretin (synonym: prealbumin)"/>
    <property type="match status" value="1"/>
</dbReference>
<reference evidence="10 11" key="1">
    <citation type="submission" date="2016-07" db="EMBL/GenBank/DDBJ databases">
        <title>Pervasive Adenine N6-methylation of Active Genes in Fungi.</title>
        <authorList>
            <consortium name="DOE Joint Genome Institute"/>
            <person name="Mondo S.J."/>
            <person name="Dannebaum R.O."/>
            <person name="Kuo R.C."/>
            <person name="Labutti K."/>
            <person name="Haridas S."/>
            <person name="Kuo A."/>
            <person name="Salamov A."/>
            <person name="Ahrendt S.R."/>
            <person name="Lipzen A."/>
            <person name="Sullivan W."/>
            <person name="Andreopoulos W.B."/>
            <person name="Clum A."/>
            <person name="Lindquist E."/>
            <person name="Daum C."/>
            <person name="Ramamoorthy G.K."/>
            <person name="Gryganskyi A."/>
            <person name="Culley D."/>
            <person name="Magnuson J.K."/>
            <person name="James T.Y."/>
            <person name="O'Malley M.A."/>
            <person name="Stajich J.E."/>
            <person name="Spatafora J.W."/>
            <person name="Visel A."/>
            <person name="Grigoriev I.V."/>
        </authorList>
    </citation>
    <scope>NUCLEOTIDE SEQUENCE [LARGE SCALE GENOMIC DNA]</scope>
    <source>
        <strain evidence="10 11">NRRL 2496</strain>
    </source>
</reference>
<keyword evidence="6 8" id="KW-0378">Hydrolase</keyword>
<dbReference type="SMART" id="SM00095">
    <property type="entry name" value="TR_THY"/>
    <property type="match status" value="1"/>
</dbReference>
<comment type="subunit">
    <text evidence="4 8">Homotetramer.</text>
</comment>
<dbReference type="EMBL" id="MCGN01000008">
    <property type="protein sequence ID" value="ORY93863.1"/>
    <property type="molecule type" value="Genomic_DNA"/>
</dbReference>
<dbReference type="InterPro" id="IPR023419">
    <property type="entry name" value="Transthyretin_CS"/>
</dbReference>
<dbReference type="EC" id="3.5.2.17" evidence="8"/>
<evidence type="ECO:0000256" key="5">
    <source>
        <dbReference type="ARBA" id="ARBA00022631"/>
    </source>
</evidence>
<dbReference type="Gene3D" id="2.60.40.180">
    <property type="entry name" value="Transthyretin/hydroxyisourate hydrolase domain"/>
    <property type="match status" value="1"/>
</dbReference>
<feature type="domain" description="Transthyretin/hydroxyisourate hydrolase" evidence="9">
    <location>
        <begin position="1"/>
        <end position="114"/>
    </location>
</feature>
<dbReference type="InterPro" id="IPR036817">
    <property type="entry name" value="Transthyretin/HIU_hydrolase_sf"/>
</dbReference>